<feature type="compositionally biased region" description="Polar residues" evidence="8">
    <location>
        <begin position="16"/>
        <end position="25"/>
    </location>
</feature>
<feature type="domain" description="G-patch" evidence="9">
    <location>
        <begin position="25"/>
        <end position="79"/>
    </location>
</feature>
<feature type="compositionally biased region" description="Basic residues" evidence="8">
    <location>
        <begin position="242"/>
        <end position="256"/>
    </location>
</feature>
<feature type="compositionally biased region" description="Basic and acidic residues" evidence="8">
    <location>
        <begin position="183"/>
        <end position="200"/>
    </location>
</feature>
<keyword evidence="10" id="KW-0808">Transferase</keyword>
<keyword evidence="4" id="KW-0539">Nucleus</keyword>
<evidence type="ECO:0000313" key="11">
    <source>
        <dbReference type="Proteomes" id="UP001140453"/>
    </source>
</evidence>
<dbReference type="OrthoDB" id="29523at2759"/>
<dbReference type="Pfam" id="PF01585">
    <property type="entry name" value="G-patch"/>
    <property type="match status" value="1"/>
</dbReference>
<dbReference type="Proteomes" id="UP001140453">
    <property type="component" value="Unassembled WGS sequence"/>
</dbReference>
<dbReference type="InterPro" id="IPR000467">
    <property type="entry name" value="G_patch_dom"/>
</dbReference>
<evidence type="ECO:0000256" key="8">
    <source>
        <dbReference type="SAM" id="MobiDB-lite"/>
    </source>
</evidence>
<dbReference type="GO" id="GO:0003676">
    <property type="term" value="F:nucleic acid binding"/>
    <property type="evidence" value="ECO:0007669"/>
    <property type="project" value="InterPro"/>
</dbReference>
<feature type="region of interest" description="Disordered" evidence="8">
    <location>
        <begin position="1"/>
        <end position="25"/>
    </location>
</feature>
<feature type="region of interest" description="Disordered" evidence="8">
    <location>
        <begin position="150"/>
        <end position="304"/>
    </location>
</feature>
<evidence type="ECO:0000256" key="1">
    <source>
        <dbReference type="ARBA" id="ARBA00004604"/>
    </source>
</evidence>
<dbReference type="PROSITE" id="PS50174">
    <property type="entry name" value="G_PATCH"/>
    <property type="match status" value="1"/>
</dbReference>
<evidence type="ECO:0000256" key="3">
    <source>
        <dbReference type="ARBA" id="ARBA00022552"/>
    </source>
</evidence>
<comment type="caution">
    <text evidence="10">The sequence shown here is derived from an EMBL/GenBank/DDBJ whole genome shotgun (WGS) entry which is preliminary data.</text>
</comment>
<evidence type="ECO:0000256" key="6">
    <source>
        <dbReference type="ARBA" id="ARBA00041961"/>
    </source>
</evidence>
<dbReference type="GO" id="GO:0005730">
    <property type="term" value="C:nucleolus"/>
    <property type="evidence" value="ECO:0007669"/>
    <property type="project" value="UniProtKB-SubCell"/>
</dbReference>
<feature type="compositionally biased region" description="Basic residues" evidence="8">
    <location>
        <begin position="201"/>
        <end position="214"/>
    </location>
</feature>
<proteinExistence type="inferred from homology"/>
<dbReference type="GO" id="GO:0016746">
    <property type="term" value="F:acyltransferase activity"/>
    <property type="evidence" value="ECO:0007669"/>
    <property type="project" value="UniProtKB-KW"/>
</dbReference>
<keyword evidence="3" id="KW-0698">rRNA processing</keyword>
<keyword evidence="10" id="KW-0012">Acyltransferase</keyword>
<comment type="subcellular location">
    <subcellularLocation>
        <location evidence="1">Nucleus</location>
        <location evidence="1">Nucleolus</location>
    </subcellularLocation>
</comment>
<dbReference type="PANTHER" id="PTHR23149:SF31">
    <property type="entry name" value="PROTEIN PXR1"/>
    <property type="match status" value="1"/>
</dbReference>
<protein>
    <recommendedName>
        <fullName evidence="6">PinX1-related protein 1</fullName>
    </recommendedName>
</protein>
<evidence type="ECO:0000313" key="10">
    <source>
        <dbReference type="EMBL" id="KAJ4397078.1"/>
    </source>
</evidence>
<organism evidence="10 11">
    <name type="scientific">Gnomoniopsis smithogilvyi</name>
    <dbReference type="NCBI Taxonomy" id="1191159"/>
    <lineage>
        <taxon>Eukaryota</taxon>
        <taxon>Fungi</taxon>
        <taxon>Dikarya</taxon>
        <taxon>Ascomycota</taxon>
        <taxon>Pezizomycotina</taxon>
        <taxon>Sordariomycetes</taxon>
        <taxon>Sordariomycetidae</taxon>
        <taxon>Diaporthales</taxon>
        <taxon>Gnomoniaceae</taxon>
        <taxon>Gnomoniopsis</taxon>
    </lineage>
</organism>
<reference evidence="10" key="1">
    <citation type="submission" date="2022-10" db="EMBL/GenBank/DDBJ databases">
        <title>Tapping the CABI collections for fungal endophytes: first genome assemblies for Collariella, Neodidymelliopsis, Ascochyta clinopodiicola, Didymella pomorum, Didymosphaeria variabile, Neocosmospora piperis and Neocucurbitaria cava.</title>
        <authorList>
            <person name="Hill R."/>
        </authorList>
    </citation>
    <scope>NUCLEOTIDE SEQUENCE</scope>
    <source>
        <strain evidence="10">IMI 355082</strain>
    </source>
</reference>
<keyword evidence="2" id="KW-0690">Ribosome biogenesis</keyword>
<evidence type="ECO:0000256" key="7">
    <source>
        <dbReference type="ARBA" id="ARBA00043878"/>
    </source>
</evidence>
<comment type="function">
    <text evidence="7">Involved in rRNA-processing at A0, A1 and A2 sites and negatively regulates telomerase.</text>
</comment>
<dbReference type="PANTHER" id="PTHR23149">
    <property type="entry name" value="G PATCH DOMAIN CONTAINING PROTEIN"/>
    <property type="match status" value="1"/>
</dbReference>
<dbReference type="EMBL" id="JAPEVB010000001">
    <property type="protein sequence ID" value="KAJ4397078.1"/>
    <property type="molecule type" value="Genomic_DNA"/>
</dbReference>
<dbReference type="AlphaFoldDB" id="A0A9W8Z3H6"/>
<dbReference type="InterPro" id="IPR050656">
    <property type="entry name" value="PINX1"/>
</dbReference>
<keyword evidence="11" id="KW-1185">Reference proteome</keyword>
<gene>
    <name evidence="10" type="primary">PXR1_1</name>
    <name evidence="10" type="ORF">N0V93_001302</name>
</gene>
<evidence type="ECO:0000259" key="9">
    <source>
        <dbReference type="PROSITE" id="PS50174"/>
    </source>
</evidence>
<feature type="compositionally biased region" description="Basic and acidic residues" evidence="8">
    <location>
        <begin position="150"/>
        <end position="165"/>
    </location>
</feature>
<comment type="similarity">
    <text evidence="5">Belongs to the PINX1 family.</text>
</comment>
<sequence length="335" mass="37556">MGLAGAKNKKKWAKDPNNNAWSRNTDTFGQKIMRSQGWAPGDYLGAKDASHSEYYGAANASHIRAVLKDDNMGLGAKRNQGDECVGLDAFQELLGRLNGKSEESLDEARKKREEAKVNKYLHRKLGTVRFVFAGYLVGDKVQALADELKREKEAENSKNTAEGKKEKKSKKRKAEVEDDTSPEEQKSKKSKSQEADDDSKAKRREKKEKKRKERALKDESNDSNAEPEESKTDETSEDASSRKKSKKDKKEKRNKSKIAEEADASDNLSKKKRKRKAEKDDEASSVDSSVVSTPIASGNATPIPHRHLARQRFIAQKRAAVMDQAALNQIFMIKT</sequence>
<accession>A0A9W8Z3H6</accession>
<evidence type="ECO:0000256" key="5">
    <source>
        <dbReference type="ARBA" id="ARBA00038007"/>
    </source>
</evidence>
<name>A0A9W8Z3H6_9PEZI</name>
<dbReference type="GO" id="GO:0006364">
    <property type="term" value="P:rRNA processing"/>
    <property type="evidence" value="ECO:0007669"/>
    <property type="project" value="UniProtKB-KW"/>
</dbReference>
<evidence type="ECO:0000256" key="2">
    <source>
        <dbReference type="ARBA" id="ARBA00022517"/>
    </source>
</evidence>
<dbReference type="SMART" id="SM00443">
    <property type="entry name" value="G_patch"/>
    <property type="match status" value="1"/>
</dbReference>
<evidence type="ECO:0000256" key="4">
    <source>
        <dbReference type="ARBA" id="ARBA00023242"/>
    </source>
</evidence>